<sequence>MVRKQVFGVMAISCAMFAPTVGLAAPAMAAPVVVAPQAPTEVWVMPNVRNTVLSQAVKAVRDVTGDAEIDLRLIDLRNGQEVINQSNWAVCSQTPSAGGTISQSTKRVILYVKRFNQASCR</sequence>
<gene>
    <name evidence="2" type="ORF">HLY00_4492</name>
</gene>
<evidence type="ECO:0000313" key="2">
    <source>
        <dbReference type="EMBL" id="NVN52782.1"/>
    </source>
</evidence>
<keyword evidence="1" id="KW-0732">Signal</keyword>
<dbReference type="AlphaFoldDB" id="A0A850PQL6"/>
<proteinExistence type="predicted"/>
<comment type="caution">
    <text evidence="2">The sequence shown here is derived from an EMBL/GenBank/DDBJ whole genome shotgun (WGS) entry which is preliminary data.</text>
</comment>
<evidence type="ECO:0000313" key="3">
    <source>
        <dbReference type="Proteomes" id="UP000570517"/>
    </source>
</evidence>
<evidence type="ECO:0008006" key="4">
    <source>
        <dbReference type="Google" id="ProtNLM"/>
    </source>
</evidence>
<protein>
    <recommendedName>
        <fullName evidence="4">PASTA domain-containing protein</fullName>
    </recommendedName>
</protein>
<dbReference type="Proteomes" id="UP000570517">
    <property type="component" value="Unassembled WGS sequence"/>
</dbReference>
<accession>A0A850PQL6</accession>
<organism evidence="2 3">
    <name type="scientific">Mycolicibacterium hippocampi</name>
    <dbReference type="NCBI Taxonomy" id="659824"/>
    <lineage>
        <taxon>Bacteria</taxon>
        <taxon>Bacillati</taxon>
        <taxon>Actinomycetota</taxon>
        <taxon>Actinomycetes</taxon>
        <taxon>Mycobacteriales</taxon>
        <taxon>Mycobacteriaceae</taxon>
        <taxon>Mycolicibacterium</taxon>
    </lineage>
</organism>
<evidence type="ECO:0000256" key="1">
    <source>
        <dbReference type="SAM" id="SignalP"/>
    </source>
</evidence>
<feature type="signal peptide" evidence="1">
    <location>
        <begin position="1"/>
        <end position="29"/>
    </location>
</feature>
<dbReference type="EMBL" id="JABFYL010000045">
    <property type="protein sequence ID" value="NVN52782.1"/>
    <property type="molecule type" value="Genomic_DNA"/>
</dbReference>
<keyword evidence="3" id="KW-1185">Reference proteome</keyword>
<name>A0A850PQL6_9MYCO</name>
<reference evidence="2 3" key="1">
    <citation type="submission" date="2020-05" db="EMBL/GenBank/DDBJ databases">
        <title>Draft genome sequence of Mycobacterium hippocampi DL, isolated from European seabass, Dicentrarchus labrax, reared in fish farms.</title>
        <authorList>
            <person name="Stathopoulou P."/>
            <person name="Asimakis E."/>
            <person name="Tzokas K."/>
            <person name="Batargias C."/>
            <person name="Tsiamis G."/>
        </authorList>
    </citation>
    <scope>NUCLEOTIDE SEQUENCE [LARGE SCALE GENOMIC DNA]</scope>
    <source>
        <strain evidence="2 3">DL</strain>
    </source>
</reference>
<feature type="chain" id="PRO_5038876211" description="PASTA domain-containing protein" evidence="1">
    <location>
        <begin position="30"/>
        <end position="121"/>
    </location>
</feature>